<evidence type="ECO:0000256" key="7">
    <source>
        <dbReference type="ARBA" id="ARBA00048045"/>
    </source>
</evidence>
<comment type="catalytic activity">
    <reaction evidence="7 8">
        <text>adenosine(34) in tRNA + H2O + H(+) = inosine(34) in tRNA + NH4(+)</text>
        <dbReference type="Rhea" id="RHEA:43168"/>
        <dbReference type="Rhea" id="RHEA-COMP:10373"/>
        <dbReference type="Rhea" id="RHEA-COMP:10374"/>
        <dbReference type="ChEBI" id="CHEBI:15377"/>
        <dbReference type="ChEBI" id="CHEBI:15378"/>
        <dbReference type="ChEBI" id="CHEBI:28938"/>
        <dbReference type="ChEBI" id="CHEBI:74411"/>
        <dbReference type="ChEBI" id="CHEBI:82852"/>
        <dbReference type="EC" id="3.5.4.33"/>
    </reaction>
</comment>
<keyword evidence="5 8" id="KW-0378">Hydrolase</keyword>
<dbReference type="NCBIfam" id="NF008113">
    <property type="entry name" value="PRK10860.1"/>
    <property type="match status" value="1"/>
</dbReference>
<dbReference type="PANTHER" id="PTHR11079:SF202">
    <property type="entry name" value="TRNA-SPECIFIC ADENOSINE DEAMINASE"/>
    <property type="match status" value="1"/>
</dbReference>
<reference evidence="10 11" key="1">
    <citation type="submission" date="2022-11" db="EMBL/GenBank/DDBJ databases">
        <title>Desulfobotulus tamanensis H1 sp. nov. - anaerobic, alkaliphilic, sulphate reducing bacterium isolated from terrestrial mud volcano.</title>
        <authorList>
            <person name="Frolova A."/>
            <person name="Merkel A.Y."/>
            <person name="Slobodkin A.I."/>
        </authorList>
    </citation>
    <scope>NUCLEOTIDE SEQUENCE [LARGE SCALE GENOMIC DNA]</scope>
    <source>
        <strain evidence="10 11">H1</strain>
    </source>
</reference>
<dbReference type="Proteomes" id="UP001209681">
    <property type="component" value="Unassembled WGS sequence"/>
</dbReference>
<feature type="binding site" evidence="8">
    <location>
        <position position="53"/>
    </location>
    <ligand>
        <name>Zn(2+)</name>
        <dbReference type="ChEBI" id="CHEBI:29105"/>
        <note>catalytic</note>
    </ligand>
</feature>
<organism evidence="10 11">
    <name type="scientific">Desulfobotulus pelophilus</name>
    <dbReference type="NCBI Taxonomy" id="2823377"/>
    <lineage>
        <taxon>Bacteria</taxon>
        <taxon>Pseudomonadati</taxon>
        <taxon>Thermodesulfobacteriota</taxon>
        <taxon>Desulfobacteria</taxon>
        <taxon>Desulfobacterales</taxon>
        <taxon>Desulfobacteraceae</taxon>
        <taxon>Desulfobotulus</taxon>
    </lineage>
</organism>
<keyword evidence="4 8" id="KW-0479">Metal-binding</keyword>
<dbReference type="EMBL" id="JAPFPW010000005">
    <property type="protein sequence ID" value="MCW7753643.1"/>
    <property type="molecule type" value="Genomic_DNA"/>
</dbReference>
<dbReference type="InterPro" id="IPR002125">
    <property type="entry name" value="CMP_dCMP_dom"/>
</dbReference>
<keyword evidence="6 8" id="KW-0862">Zinc</keyword>
<comment type="function">
    <text evidence="8">Catalyzes the deamination of adenosine to inosine at the wobble position 34 of tRNA(Arg2).</text>
</comment>
<name>A0ABT3N860_9BACT</name>
<evidence type="ECO:0000256" key="8">
    <source>
        <dbReference type="HAMAP-Rule" id="MF_00972"/>
    </source>
</evidence>
<dbReference type="RefSeq" id="WP_265424513.1">
    <property type="nucleotide sequence ID" value="NZ_JAPFPW010000005.1"/>
</dbReference>
<keyword evidence="11" id="KW-1185">Reference proteome</keyword>
<evidence type="ECO:0000256" key="5">
    <source>
        <dbReference type="ARBA" id="ARBA00022801"/>
    </source>
</evidence>
<comment type="similarity">
    <text evidence="1">Belongs to the cytidine and deoxycytidylate deaminase family. ADAT2 subfamily.</text>
</comment>
<dbReference type="SUPFAM" id="SSF53927">
    <property type="entry name" value="Cytidine deaminase-like"/>
    <property type="match status" value="1"/>
</dbReference>
<dbReference type="PANTHER" id="PTHR11079">
    <property type="entry name" value="CYTOSINE DEAMINASE FAMILY MEMBER"/>
    <property type="match status" value="1"/>
</dbReference>
<evidence type="ECO:0000256" key="3">
    <source>
        <dbReference type="ARBA" id="ARBA00022694"/>
    </source>
</evidence>
<evidence type="ECO:0000313" key="11">
    <source>
        <dbReference type="Proteomes" id="UP001209681"/>
    </source>
</evidence>
<feature type="active site" description="Proton donor" evidence="8">
    <location>
        <position position="55"/>
    </location>
</feature>
<dbReference type="PROSITE" id="PS51747">
    <property type="entry name" value="CYT_DCMP_DEAMINASES_2"/>
    <property type="match status" value="1"/>
</dbReference>
<evidence type="ECO:0000256" key="6">
    <source>
        <dbReference type="ARBA" id="ARBA00022833"/>
    </source>
</evidence>
<evidence type="ECO:0000256" key="1">
    <source>
        <dbReference type="ARBA" id="ARBA00010669"/>
    </source>
</evidence>
<dbReference type="InterPro" id="IPR016192">
    <property type="entry name" value="APOBEC/CMP_deaminase_Zn-bd"/>
</dbReference>
<comment type="subunit">
    <text evidence="2 8">Homodimer.</text>
</comment>
<gene>
    <name evidence="8 10" type="primary">tadA</name>
    <name evidence="10" type="ORF">OOT00_06550</name>
</gene>
<feature type="binding site" evidence="8">
    <location>
        <position position="86"/>
    </location>
    <ligand>
        <name>Zn(2+)</name>
        <dbReference type="ChEBI" id="CHEBI:29105"/>
        <note>catalytic</note>
    </ligand>
</feature>
<sequence>MKDEDYMKLALGAAEKAGQMNEVPIGAVIVHNSGTVLATAWNRTISNCDPTAHAEILALRKAAENLGNYRLSGSSIYVTIEPCPMCMGAIIHARIDRLIYGAADIKWGAAGSLYDLATDRRLNHQIRVQSGVLEPLCREKIQNFFRSKRSIAKEAKRKQA</sequence>
<dbReference type="InterPro" id="IPR016193">
    <property type="entry name" value="Cytidine_deaminase-like"/>
</dbReference>
<feature type="binding site" evidence="8">
    <location>
        <position position="83"/>
    </location>
    <ligand>
        <name>Zn(2+)</name>
        <dbReference type="ChEBI" id="CHEBI:29105"/>
        <note>catalytic</note>
    </ligand>
</feature>
<dbReference type="Pfam" id="PF00383">
    <property type="entry name" value="dCMP_cyt_deam_1"/>
    <property type="match status" value="1"/>
</dbReference>
<protein>
    <recommendedName>
        <fullName evidence="8">tRNA-specific adenosine deaminase</fullName>
        <ecNumber evidence="8">3.5.4.33</ecNumber>
    </recommendedName>
</protein>
<evidence type="ECO:0000256" key="4">
    <source>
        <dbReference type="ARBA" id="ARBA00022723"/>
    </source>
</evidence>
<evidence type="ECO:0000256" key="2">
    <source>
        <dbReference type="ARBA" id="ARBA00011738"/>
    </source>
</evidence>
<comment type="cofactor">
    <cofactor evidence="8">
        <name>Zn(2+)</name>
        <dbReference type="ChEBI" id="CHEBI:29105"/>
    </cofactor>
    <text evidence="8">Binds 1 zinc ion per subunit.</text>
</comment>
<dbReference type="Gene3D" id="3.40.140.10">
    <property type="entry name" value="Cytidine Deaminase, domain 2"/>
    <property type="match status" value="1"/>
</dbReference>
<dbReference type="InterPro" id="IPR028883">
    <property type="entry name" value="tRNA_aden_deaminase"/>
</dbReference>
<dbReference type="CDD" id="cd01285">
    <property type="entry name" value="nucleoside_deaminase"/>
    <property type="match status" value="1"/>
</dbReference>
<accession>A0ABT3N860</accession>
<proteinExistence type="inferred from homology"/>
<evidence type="ECO:0000313" key="10">
    <source>
        <dbReference type="EMBL" id="MCW7753643.1"/>
    </source>
</evidence>
<dbReference type="EC" id="3.5.4.33" evidence="8"/>
<keyword evidence="3 8" id="KW-0819">tRNA processing</keyword>
<evidence type="ECO:0000259" key="9">
    <source>
        <dbReference type="PROSITE" id="PS51747"/>
    </source>
</evidence>
<dbReference type="PROSITE" id="PS00903">
    <property type="entry name" value="CYT_DCMP_DEAMINASES_1"/>
    <property type="match status" value="1"/>
</dbReference>
<comment type="caution">
    <text evidence="10">The sequence shown here is derived from an EMBL/GenBank/DDBJ whole genome shotgun (WGS) entry which is preliminary data.</text>
</comment>
<dbReference type="GO" id="GO:0052717">
    <property type="term" value="F:tRNA-specific adenosine-34 deaminase activity"/>
    <property type="evidence" value="ECO:0007669"/>
    <property type="project" value="UniProtKB-EC"/>
</dbReference>
<dbReference type="HAMAP" id="MF_00972">
    <property type="entry name" value="tRNA_aden_deaminase"/>
    <property type="match status" value="1"/>
</dbReference>
<feature type="domain" description="CMP/dCMP-type deaminase" evidence="9">
    <location>
        <begin position="1"/>
        <end position="129"/>
    </location>
</feature>